<evidence type="ECO:0000256" key="2">
    <source>
        <dbReference type="ARBA" id="ARBA00022729"/>
    </source>
</evidence>
<dbReference type="Gene3D" id="2.60.40.10">
    <property type="entry name" value="Immunoglobulins"/>
    <property type="match status" value="3"/>
</dbReference>
<evidence type="ECO:0000256" key="5">
    <source>
        <dbReference type="ARBA" id="ARBA00023277"/>
    </source>
</evidence>
<keyword evidence="3 8" id="KW-0378">Hydrolase</keyword>
<keyword evidence="6 8" id="KW-0326">Glycosidase</keyword>
<feature type="domain" description="Carbohydrate binding X2" evidence="10">
    <location>
        <begin position="1145"/>
        <end position="1218"/>
    </location>
</feature>
<comment type="similarity">
    <text evidence="1 8">Belongs to the glycosyl hydrolase 27 family.</text>
</comment>
<dbReference type="PANTHER" id="PTHR11452:SF75">
    <property type="entry name" value="ALPHA-GALACTOSIDASE MEL1"/>
    <property type="match status" value="1"/>
</dbReference>
<reference evidence="12 13" key="1">
    <citation type="submission" date="2023-07" db="EMBL/GenBank/DDBJ databases">
        <title>Sorghum-associated microbial communities from plants grown in Nebraska, USA.</title>
        <authorList>
            <person name="Schachtman D."/>
        </authorList>
    </citation>
    <scope>NUCLEOTIDE SEQUENCE [LARGE SCALE GENOMIC DNA]</scope>
    <source>
        <strain evidence="12 13">CC482</strain>
    </source>
</reference>
<dbReference type="PANTHER" id="PTHR11452">
    <property type="entry name" value="ALPHA-GALACTOSIDASE/ALPHA-N-ACETYLGALACTOSAMINIDASE"/>
    <property type="match status" value="1"/>
</dbReference>
<dbReference type="SUPFAM" id="SSF51445">
    <property type="entry name" value="(Trans)glycosidases"/>
    <property type="match status" value="1"/>
</dbReference>
<dbReference type="InterPro" id="IPR002241">
    <property type="entry name" value="Glyco_hydro_27"/>
</dbReference>
<dbReference type="InterPro" id="IPR014756">
    <property type="entry name" value="Ig_E-set"/>
</dbReference>
<evidence type="ECO:0000259" key="10">
    <source>
        <dbReference type="Pfam" id="PF03442"/>
    </source>
</evidence>
<keyword evidence="7" id="KW-0624">Polysaccharide degradation</keyword>
<feature type="chain" id="PRO_5046156496" description="Alpha-galactosidase" evidence="9">
    <location>
        <begin position="22"/>
        <end position="1315"/>
    </location>
</feature>
<dbReference type="SUPFAM" id="SSF81296">
    <property type="entry name" value="E set domains"/>
    <property type="match status" value="4"/>
</dbReference>
<evidence type="ECO:0000256" key="1">
    <source>
        <dbReference type="ARBA" id="ARBA00009743"/>
    </source>
</evidence>
<dbReference type="Gene3D" id="2.60.40.1180">
    <property type="entry name" value="Golgi alpha-mannosidase II"/>
    <property type="match status" value="1"/>
</dbReference>
<dbReference type="InterPro" id="IPR017853">
    <property type="entry name" value="GH"/>
</dbReference>
<keyword evidence="8" id="KW-1015">Disulfide bond</keyword>
<dbReference type="InterPro" id="IPR013780">
    <property type="entry name" value="Glyco_hydro_b"/>
</dbReference>
<feature type="domain" description="Alpha galactosidase C-terminal" evidence="11">
    <location>
        <begin position="367"/>
        <end position="441"/>
    </location>
</feature>
<evidence type="ECO:0000313" key="13">
    <source>
        <dbReference type="Proteomes" id="UP001229346"/>
    </source>
</evidence>
<dbReference type="Gene3D" id="2.60.120.260">
    <property type="entry name" value="Galactose-binding domain-like"/>
    <property type="match status" value="4"/>
</dbReference>
<keyword evidence="2 9" id="KW-0732">Signal</keyword>
<keyword evidence="5" id="KW-0119">Carbohydrate metabolism</keyword>
<dbReference type="InterPro" id="IPR013785">
    <property type="entry name" value="Aldolase_TIM"/>
</dbReference>
<feature type="domain" description="Carbohydrate binding X2" evidence="10">
    <location>
        <begin position="492"/>
        <end position="574"/>
    </location>
</feature>
<evidence type="ECO:0000259" key="11">
    <source>
        <dbReference type="Pfam" id="PF17801"/>
    </source>
</evidence>
<dbReference type="EMBL" id="JAUSSU010000004">
    <property type="protein sequence ID" value="MDQ0112615.1"/>
    <property type="molecule type" value="Genomic_DNA"/>
</dbReference>
<dbReference type="InterPro" id="IPR041233">
    <property type="entry name" value="Melibiase_C"/>
</dbReference>
<keyword evidence="4" id="KW-0136">Cellulose degradation</keyword>
<protein>
    <recommendedName>
        <fullName evidence="8">Alpha-galactosidase</fullName>
        <ecNumber evidence="8">3.2.1.22</ecNumber>
    </recommendedName>
    <alternativeName>
        <fullName evidence="8">Melibiase</fullName>
    </alternativeName>
</protein>
<dbReference type="SUPFAM" id="SSF51011">
    <property type="entry name" value="Glycosyl hydrolase domain"/>
    <property type="match status" value="1"/>
</dbReference>
<keyword evidence="13" id="KW-1185">Reference proteome</keyword>
<feature type="domain" description="Carbohydrate binding X2" evidence="10">
    <location>
        <begin position="928"/>
        <end position="1010"/>
    </location>
</feature>
<evidence type="ECO:0000256" key="3">
    <source>
        <dbReference type="ARBA" id="ARBA00022801"/>
    </source>
</evidence>
<dbReference type="Gene3D" id="3.20.20.70">
    <property type="entry name" value="Aldolase class I"/>
    <property type="match status" value="1"/>
</dbReference>
<organism evidence="12 13">
    <name type="scientific">Paenibacillus harenae</name>
    <dbReference type="NCBI Taxonomy" id="306543"/>
    <lineage>
        <taxon>Bacteria</taxon>
        <taxon>Bacillati</taxon>
        <taxon>Bacillota</taxon>
        <taxon>Bacilli</taxon>
        <taxon>Bacillales</taxon>
        <taxon>Paenibacillaceae</taxon>
        <taxon>Paenibacillus</taxon>
    </lineage>
</organism>
<evidence type="ECO:0000256" key="4">
    <source>
        <dbReference type="ARBA" id="ARBA00023001"/>
    </source>
</evidence>
<comment type="catalytic activity">
    <reaction evidence="8">
        <text>Hydrolysis of terminal, non-reducing alpha-D-galactose residues in alpha-D-galactosides, including galactose oligosaccharides, galactomannans and galactolipids.</text>
        <dbReference type="EC" id="3.2.1.22"/>
    </reaction>
</comment>
<evidence type="ECO:0000256" key="6">
    <source>
        <dbReference type="ARBA" id="ARBA00023295"/>
    </source>
</evidence>
<dbReference type="Proteomes" id="UP001229346">
    <property type="component" value="Unassembled WGS sequence"/>
</dbReference>
<dbReference type="CDD" id="cd14792">
    <property type="entry name" value="GH27"/>
    <property type="match status" value="1"/>
</dbReference>
<evidence type="ECO:0000256" key="8">
    <source>
        <dbReference type="RuleBase" id="RU361168"/>
    </source>
</evidence>
<feature type="signal peptide" evidence="9">
    <location>
        <begin position="1"/>
        <end position="21"/>
    </location>
</feature>
<gene>
    <name evidence="12" type="ORF">J2T15_002050</name>
</gene>
<dbReference type="Pfam" id="PF03442">
    <property type="entry name" value="CBM_X2"/>
    <property type="match status" value="4"/>
</dbReference>
<comment type="caution">
    <text evidence="12">The sequence shown here is derived from an EMBL/GenBank/DDBJ whole genome shotgun (WGS) entry which is preliminary data.</text>
</comment>
<name>A0ABT9U1P8_PAEHA</name>
<dbReference type="EC" id="3.2.1.22" evidence="8"/>
<dbReference type="RefSeq" id="WP_307203526.1">
    <property type="nucleotide sequence ID" value="NZ_JAUSSU010000004.1"/>
</dbReference>
<evidence type="ECO:0000256" key="7">
    <source>
        <dbReference type="ARBA" id="ARBA00023326"/>
    </source>
</evidence>
<dbReference type="InterPro" id="IPR005102">
    <property type="entry name" value="Carbo-bd_X2"/>
</dbReference>
<dbReference type="InterPro" id="IPR013783">
    <property type="entry name" value="Ig-like_fold"/>
</dbReference>
<evidence type="ECO:0000256" key="9">
    <source>
        <dbReference type="SAM" id="SignalP"/>
    </source>
</evidence>
<dbReference type="Pfam" id="PF17801">
    <property type="entry name" value="Melibiase_C"/>
    <property type="match status" value="1"/>
</dbReference>
<dbReference type="PRINTS" id="PR00740">
    <property type="entry name" value="GLHYDRLASE27"/>
</dbReference>
<sequence length="1315" mass="142635">MRKWRLSFLAFVMFAVQLAYVPPAFNEAEAADNGLGQKPYMGWSSFSMQVYSGNNGIISAAQIKAQSDAMHMLLQPYGYEYINIDAGWNGDMDGYGRPIPSTTHYPNGFQEVIDYVHANGQKIGIYGIPGLSPQAYEDDLPIFGAPGCSMRDIAAQPLAQADYWNLGYKIDFSNPCAQSYINSIADLYAEWGIDFLKFDSVTPGSGISDLSLDARDDVAAWSAALAPHGIWLELSWALDINYIDTWKQYANGWRVDWDIECYCGTAGLTSWSSIARLFPKAEQWWPHGEPGGWNDFDSLNVGNGAMDGITQDERKTAMTLWAMSAAPLYIGNDMTKLDSYGLELLTNEEVIAVNQNGRPTRPVSTETEQQVWYANNGDGSFTVALFNLDDAAATVEADWNDIGLSGPASVRDLWSKSDLGTFNDGFSSANLAAHGSRLLKVTPLDGAVSANDDDHGFSFDGAWSTNGGYEETGGKQNLLVSVTDSRVRNSLIEPSSAKFNKKPSAQADIPISLTLNGNTLSSVSNGGAALSNGTDYTVSGSTLTIKKEYLTGLPVGETRLSVGFSAGLEQTLSITVSDTTDGVIANLNDDDSAIAYAGSWHRSWNRGLGDYGDDVHFTEANGDYFEYEFTGTGIELITEKHDSQGEIDIYLDGAFQQTVDTYDANRLSQQTVYAVTGLTDGVHTLKAVKKSGIFMLLDKLKVTKPDLILPSEGSFNKKTSLQRDVMTELTPGGPALTGITNAGTPLASGTDYTVSGSEITIKKEYLASEPEGTTRLVFAFSGGETQMLAVTVADTTTQIISLNDNDSAISYNGSWGYSYSRGLGDYNDDVHYTEANGDSFEYEFTGSGIEYVTEKDSSQGEVDIYLDGLFQETVDTYHSSRLTRQTVYSASDLPEGTHTLKAVKKSGNYMLLDELKVTSASQVLQSSISPTTVSFDQQISEQSEPTVTLALNGNLLTEVSNGTNVLTEGVDYTLTGNELTLKRSYLAGLDIGMANLTFVFTEGSPQTLAVAVRDTSRGRFVSVNDADAGIAYSGAWQHSRNRSFGDYKDDVHFAEVNGAFFEYAFHGTGIELLTEMDTSQGDVDIYVDGQFQQTVSAYRDSRAAQEPLYVIADLPDGVHTLKAVKQSGSYMLLDQLRVQKASRLTPDKGLFDKNPPEKEDVVVALEVDGSNLIGISNGHYELQQGKDYKLSGNQLTVKKQYLATLQAGTAALTLSFKGDYRQDVQYTETSGDSFAYSFIGTSVEVIGPKGPQQGNIDIYVDGAFVQTVSAYHASRLTGQNLFSSTGLTDGPHTIKGIKASGEVMLVDQIKYTVAE</sequence>
<accession>A0ABT9U1P8</accession>
<feature type="domain" description="Carbohydrate binding X2" evidence="10">
    <location>
        <begin position="709"/>
        <end position="790"/>
    </location>
</feature>
<dbReference type="Pfam" id="PF16499">
    <property type="entry name" value="Melibiase_2"/>
    <property type="match status" value="2"/>
</dbReference>
<evidence type="ECO:0000313" key="12">
    <source>
        <dbReference type="EMBL" id="MDQ0112615.1"/>
    </source>
</evidence>
<proteinExistence type="inferred from homology"/>